<dbReference type="SMART" id="SM00052">
    <property type="entry name" value="EAL"/>
    <property type="match status" value="1"/>
</dbReference>
<dbReference type="InterPro" id="IPR000014">
    <property type="entry name" value="PAS"/>
</dbReference>
<feature type="domain" description="PAC" evidence="5">
    <location>
        <begin position="648"/>
        <end position="699"/>
    </location>
</feature>
<feature type="domain" description="PAC" evidence="5">
    <location>
        <begin position="264"/>
        <end position="318"/>
    </location>
</feature>
<evidence type="ECO:0000256" key="1">
    <source>
        <dbReference type="ARBA" id="ARBA00010587"/>
    </source>
</evidence>
<accession>A0ABT1TEE2</accession>
<feature type="domain" description="PAS" evidence="4">
    <location>
        <begin position="451"/>
        <end position="506"/>
    </location>
</feature>
<comment type="similarity">
    <text evidence="1">Belongs to the hemerythrin family.</text>
</comment>
<dbReference type="Gene3D" id="3.30.70.270">
    <property type="match status" value="1"/>
</dbReference>
<dbReference type="SUPFAM" id="SSF55785">
    <property type="entry name" value="PYP-like sensor domain (PAS domain)"/>
    <property type="match status" value="5"/>
</dbReference>
<dbReference type="PROSITE" id="PS50113">
    <property type="entry name" value="PAC"/>
    <property type="match status" value="5"/>
</dbReference>
<feature type="domain" description="PAS" evidence="4">
    <location>
        <begin position="319"/>
        <end position="372"/>
    </location>
</feature>
<dbReference type="Proteomes" id="UP001524499">
    <property type="component" value="Unassembled WGS sequence"/>
</dbReference>
<dbReference type="SMART" id="SM00086">
    <property type="entry name" value="PAC"/>
    <property type="match status" value="5"/>
</dbReference>
<dbReference type="SMART" id="SM00267">
    <property type="entry name" value="GGDEF"/>
    <property type="match status" value="1"/>
</dbReference>
<comment type="caution">
    <text evidence="8">The sequence shown here is derived from an EMBL/GenBank/DDBJ whole genome shotgun (WGS) entry which is preliminary data.</text>
</comment>
<dbReference type="SUPFAM" id="SSF55073">
    <property type="entry name" value="Nucleotide cyclase"/>
    <property type="match status" value="1"/>
</dbReference>
<evidence type="ECO:0000259" key="5">
    <source>
        <dbReference type="PROSITE" id="PS50113"/>
    </source>
</evidence>
<dbReference type="InterPro" id="IPR035938">
    <property type="entry name" value="Hemerythrin-like_sf"/>
</dbReference>
<dbReference type="PANTHER" id="PTHR44757:SF2">
    <property type="entry name" value="BIOFILM ARCHITECTURE MAINTENANCE PROTEIN MBAA"/>
    <property type="match status" value="1"/>
</dbReference>
<name>A0ABT1TEE2_9GAMM</name>
<keyword evidence="2" id="KW-0479">Metal-binding</keyword>
<dbReference type="InterPro" id="IPR043128">
    <property type="entry name" value="Rev_trsase/Diguanyl_cyclase"/>
</dbReference>
<dbReference type="Pfam" id="PF00563">
    <property type="entry name" value="EAL"/>
    <property type="match status" value="1"/>
</dbReference>
<evidence type="ECO:0000313" key="9">
    <source>
        <dbReference type="Proteomes" id="UP001524499"/>
    </source>
</evidence>
<dbReference type="InterPro" id="IPR000160">
    <property type="entry name" value="GGDEF_dom"/>
</dbReference>
<dbReference type="PROSITE" id="PS50883">
    <property type="entry name" value="EAL"/>
    <property type="match status" value="1"/>
</dbReference>
<dbReference type="InterPro" id="IPR001610">
    <property type="entry name" value="PAC"/>
</dbReference>
<keyword evidence="9" id="KW-1185">Reference proteome</keyword>
<evidence type="ECO:0000256" key="2">
    <source>
        <dbReference type="ARBA" id="ARBA00022723"/>
    </source>
</evidence>
<dbReference type="Gene3D" id="3.30.450.20">
    <property type="entry name" value="PAS domain"/>
    <property type="match status" value="5"/>
</dbReference>
<dbReference type="SUPFAM" id="SSF141868">
    <property type="entry name" value="EAL domain-like"/>
    <property type="match status" value="1"/>
</dbReference>
<dbReference type="InterPro" id="IPR029787">
    <property type="entry name" value="Nucleotide_cyclase"/>
</dbReference>
<dbReference type="NCBIfam" id="TIGR00254">
    <property type="entry name" value="GGDEF"/>
    <property type="match status" value="1"/>
</dbReference>
<dbReference type="SUPFAM" id="SSF47188">
    <property type="entry name" value="Hemerythrin-like"/>
    <property type="match status" value="1"/>
</dbReference>
<feature type="domain" description="PAS" evidence="4">
    <location>
        <begin position="693"/>
        <end position="741"/>
    </location>
</feature>
<feature type="domain" description="PAC" evidence="5">
    <location>
        <begin position="768"/>
        <end position="820"/>
    </location>
</feature>
<dbReference type="RefSeq" id="WP_256601563.1">
    <property type="nucleotide sequence ID" value="NZ_JANIBJ010000010.1"/>
</dbReference>
<feature type="domain" description="PAC" evidence="5">
    <location>
        <begin position="394"/>
        <end position="450"/>
    </location>
</feature>
<dbReference type="InterPro" id="IPR035965">
    <property type="entry name" value="PAS-like_dom_sf"/>
</dbReference>
<feature type="domain" description="PAC" evidence="5">
    <location>
        <begin position="522"/>
        <end position="574"/>
    </location>
</feature>
<feature type="domain" description="EAL" evidence="6">
    <location>
        <begin position="998"/>
        <end position="1249"/>
    </location>
</feature>
<keyword evidence="3" id="KW-0408">Iron</keyword>
<proteinExistence type="inferred from homology"/>
<dbReference type="CDD" id="cd01948">
    <property type="entry name" value="EAL"/>
    <property type="match status" value="1"/>
</dbReference>
<gene>
    <name evidence="8" type="ORF">NP590_06870</name>
</gene>
<dbReference type="CDD" id="cd01949">
    <property type="entry name" value="GGDEF"/>
    <property type="match status" value="1"/>
</dbReference>
<dbReference type="InterPro" id="IPR012312">
    <property type="entry name" value="Hemerythrin-like"/>
</dbReference>
<dbReference type="Pfam" id="PF00990">
    <property type="entry name" value="GGDEF"/>
    <property type="match status" value="1"/>
</dbReference>
<organism evidence="8 9">
    <name type="scientific">Methylomonas subterranea</name>
    <dbReference type="NCBI Taxonomy" id="2952225"/>
    <lineage>
        <taxon>Bacteria</taxon>
        <taxon>Pseudomonadati</taxon>
        <taxon>Pseudomonadota</taxon>
        <taxon>Gammaproteobacteria</taxon>
        <taxon>Methylococcales</taxon>
        <taxon>Methylococcaceae</taxon>
        <taxon>Methylomonas</taxon>
    </lineage>
</organism>
<dbReference type="InterPro" id="IPR052155">
    <property type="entry name" value="Biofilm_reg_signaling"/>
</dbReference>
<dbReference type="NCBIfam" id="NF033749">
    <property type="entry name" value="bact_hemeryth"/>
    <property type="match status" value="1"/>
</dbReference>
<dbReference type="Gene3D" id="1.20.120.50">
    <property type="entry name" value="Hemerythrin-like"/>
    <property type="match status" value="1"/>
</dbReference>
<dbReference type="CDD" id="cd12107">
    <property type="entry name" value="Hemerythrin"/>
    <property type="match status" value="1"/>
</dbReference>
<feature type="domain" description="PAS" evidence="4">
    <location>
        <begin position="200"/>
        <end position="239"/>
    </location>
</feature>
<feature type="domain" description="GGDEF" evidence="7">
    <location>
        <begin position="852"/>
        <end position="989"/>
    </location>
</feature>
<dbReference type="Pfam" id="PF00989">
    <property type="entry name" value="PAS"/>
    <property type="match status" value="3"/>
</dbReference>
<dbReference type="InterPro" id="IPR012827">
    <property type="entry name" value="Hemerythrin_metal-bd"/>
</dbReference>
<dbReference type="PROSITE" id="PS50887">
    <property type="entry name" value="GGDEF"/>
    <property type="match status" value="1"/>
</dbReference>
<dbReference type="EMBL" id="JANIBJ010000010">
    <property type="protein sequence ID" value="MCQ8103820.1"/>
    <property type="molecule type" value="Genomic_DNA"/>
</dbReference>
<dbReference type="Gene3D" id="3.20.20.450">
    <property type="entry name" value="EAL domain"/>
    <property type="match status" value="1"/>
</dbReference>
<dbReference type="SMART" id="SM00091">
    <property type="entry name" value="PAS"/>
    <property type="match status" value="5"/>
</dbReference>
<dbReference type="NCBIfam" id="TIGR00229">
    <property type="entry name" value="sensory_box"/>
    <property type="match status" value="5"/>
</dbReference>
<sequence>MNSIDIFPWNENFNTGVAEIDQQHKKLVHLLNLLAGHAALQADLPAMNVIFDELADYAAYHFQTEEALWKRYLPEDVLELEHIKVHREFVVAVLKLKDEQAARPQNELLGEVLSFLVRWLAGHILESDRYLSLIVLAMRSGLPLAAAKRQASEKMNNARHALIEIILSIYDSLSANTLHLMRELSEHQRDYEFLGKLLLAVEQSPSSIVITDLDANIEFVNEAFIKANGYSRAEILGRNPSLLKSGKTPAETYRSMWDMLTRGRAWQGEFINRRKDGSEYTEQALISPVHQADGTVTHYVAVKDDITERKRVETALRDSHLQIESLLNSMAEGVYGVDVEGNCRFVNRSFLRILGYDSADELIGRHIHELIHHSYPDGSRYPAEACRMYRAYRQQADIHVTDEVFWRKDGSPIAVEYWSQPIVTGGVLTGAIATFIDISERKQAEDAARQAAEYARSLIEASLDPLVTISAEGKITDVNTATEQVTGLAREQLIGSDFATYFTEPDKARLGYRQVFTEGFVKDYPLAIRHISGRITEVLYNANVYRDRQGKVLGVFAAARDITERKQIEAKLIESELHLRAIIKNEPECIKIVDAKGKVLQMNPAGLAMLEADSEAQVVGQPVFGVIAPPYQKDFAELHRRIIGGENMRLEYEVIGLKGGRRWLETNGVPMTLANGEVVHLAVTRDITARKQAEHQLRIAATVFESQEGMMVTDADNIILRVNKAFTDITGYAAEEVIGKNPNILHSARQDSDFYAAMWQCIEQQGAWEGEIWNQRKNGEIYPEYLTIKAVKDQSGRVTHYVGTLTDITLRKSAAEEIERLAFYDPLTGLPNRRLLQERLKPALAKSHRSGAKGALLFIDLDNFKTLNDTLGHDMGDLLLRQVARRLLSCVRENDTVARLGGDEFVVMLEGLHQDTYVAARQARSVGRKILNAINQPFKLDKHDYISTPSIGAALFHGVEQADEMLKQADIAMYQAKTSGRNALCFFDPQMQNKVIAKAAMENEMRKALSQQQFQLYYQPQVDADKRVVGAEALIRWFHPARGAVPPAEFIPLAEDNGMILEIDRWVLEQACAQIKAWQQSPSASGLLVSINVSPKQFFQVDFVMQVEEVIRQHAIAPNSLKLELTENILIEKIDNAIAIMSALGAIGVRFSLDDFGTGYSSLQYLKKLPLSQLKIDQSFVRDIAFDSGDQAIVRTIIAMAKSLNLDVIAEGVETEQQRQFLLDNGCAHYQGYLFGQPLPLAEFEALLK</sequence>
<evidence type="ECO:0000259" key="4">
    <source>
        <dbReference type="PROSITE" id="PS50112"/>
    </source>
</evidence>
<evidence type="ECO:0000256" key="3">
    <source>
        <dbReference type="ARBA" id="ARBA00023004"/>
    </source>
</evidence>
<dbReference type="PROSITE" id="PS50112">
    <property type="entry name" value="PAS"/>
    <property type="match status" value="4"/>
</dbReference>
<dbReference type="PANTHER" id="PTHR44757">
    <property type="entry name" value="DIGUANYLATE CYCLASE DGCP"/>
    <property type="match status" value="1"/>
</dbReference>
<evidence type="ECO:0000313" key="8">
    <source>
        <dbReference type="EMBL" id="MCQ8103820.1"/>
    </source>
</evidence>
<reference evidence="8 9" key="1">
    <citation type="submission" date="2022-07" db="EMBL/GenBank/DDBJ databases">
        <title>Methylomonas rivi sp. nov., Methylomonas rosea sp. nov., Methylomonas aureus sp. nov. and Methylomonas subterranea sp. nov., four novel methanotrophs isolated from a freshwater creek and the deep terrestrial subsurface.</title>
        <authorList>
            <person name="Abin C."/>
            <person name="Sankaranarayanan K."/>
            <person name="Garner C."/>
            <person name="Sindelar R."/>
            <person name="Kotary K."/>
            <person name="Garner R."/>
            <person name="Barclay S."/>
            <person name="Lawson P."/>
            <person name="Krumholz L."/>
        </authorList>
    </citation>
    <scope>NUCLEOTIDE SEQUENCE [LARGE SCALE GENOMIC DNA]</scope>
    <source>
        <strain evidence="8 9">SURF-2</strain>
    </source>
</reference>
<dbReference type="NCBIfam" id="TIGR02481">
    <property type="entry name" value="hemeryth_dom"/>
    <property type="match status" value="1"/>
</dbReference>
<dbReference type="InterPro" id="IPR035919">
    <property type="entry name" value="EAL_sf"/>
</dbReference>
<dbReference type="Pfam" id="PF13426">
    <property type="entry name" value="PAS_9"/>
    <property type="match status" value="2"/>
</dbReference>
<dbReference type="Pfam" id="PF01814">
    <property type="entry name" value="Hemerythrin"/>
    <property type="match status" value="1"/>
</dbReference>
<evidence type="ECO:0000259" key="6">
    <source>
        <dbReference type="PROSITE" id="PS50883"/>
    </source>
</evidence>
<dbReference type="InterPro" id="IPR000700">
    <property type="entry name" value="PAS-assoc_C"/>
</dbReference>
<dbReference type="InterPro" id="IPR001633">
    <property type="entry name" value="EAL_dom"/>
</dbReference>
<dbReference type="CDD" id="cd00130">
    <property type="entry name" value="PAS"/>
    <property type="match status" value="5"/>
</dbReference>
<dbReference type="InterPro" id="IPR013767">
    <property type="entry name" value="PAS_fold"/>
</dbReference>
<evidence type="ECO:0000259" key="7">
    <source>
        <dbReference type="PROSITE" id="PS50887"/>
    </source>
</evidence>
<protein>
    <submittedName>
        <fullName evidence="8">Bacteriohemerythrin</fullName>
    </submittedName>
</protein>